<evidence type="ECO:0000313" key="2">
    <source>
        <dbReference type="EMBL" id="CCO11793.2"/>
    </source>
</evidence>
<keyword evidence="3" id="KW-1185">Reference proteome</keyword>
<dbReference type="PIRSF" id="PIRSF015040">
    <property type="entry name" value="ATPase_SAG2001_prd"/>
    <property type="match status" value="1"/>
</dbReference>
<dbReference type="STRING" id="1234679.BN424_2353"/>
<dbReference type="EMBL" id="HE999757">
    <property type="protein sequence ID" value="CCO11793.2"/>
    <property type="molecule type" value="Genomic_DNA"/>
</dbReference>
<dbReference type="SUPFAM" id="SSF52540">
    <property type="entry name" value="P-loop containing nucleoside triphosphate hydrolases"/>
    <property type="match status" value="1"/>
</dbReference>
<dbReference type="PANTHER" id="PTHR30121:SF6">
    <property type="entry name" value="SLR6007 PROTEIN"/>
    <property type="match status" value="1"/>
</dbReference>
<evidence type="ECO:0000259" key="1">
    <source>
        <dbReference type="SMART" id="SM00382"/>
    </source>
</evidence>
<dbReference type="PANTHER" id="PTHR30121">
    <property type="entry name" value="UNCHARACTERIZED PROTEIN YJGR-RELATED"/>
    <property type="match status" value="1"/>
</dbReference>
<dbReference type="eggNOG" id="COG3451">
    <property type="taxonomic scope" value="Bacteria"/>
</dbReference>
<name>K8EIX2_CARML</name>
<dbReference type="KEGG" id="cml:BN424_2353"/>
<dbReference type="InterPro" id="IPR003593">
    <property type="entry name" value="AAA+_ATPase"/>
</dbReference>
<reference evidence="3" key="1">
    <citation type="journal article" date="2013" name="Genome Announc.">
        <title>Complete Chromosome Sequence of Carnobacterium maltaromaticum LMA 28.</title>
        <authorList>
            <person name="Cailliez-Grimal C."/>
            <person name="Chaillou S."/>
            <person name="Anba-Mondoloni J."/>
            <person name="Loux V."/>
            <person name="Afzal M.I."/>
            <person name="Rahman A."/>
            <person name="Kergourlay G."/>
            <person name="Champomier-Verges M.C."/>
            <person name="Zagorec M."/>
            <person name="Dalgaard P."/>
            <person name="Leisner J.J."/>
            <person name="Prevost H."/>
            <person name="Revol-Junelles A.M."/>
            <person name="Borges F."/>
        </authorList>
    </citation>
    <scope>NUCLEOTIDE SEQUENCE</scope>
    <source>
        <strain evidence="3">LMA28</strain>
    </source>
</reference>
<dbReference type="AlphaFoldDB" id="K8EIX2"/>
<feature type="domain" description="AAA+ ATPase" evidence="1">
    <location>
        <begin position="463"/>
        <end position="627"/>
    </location>
</feature>
<dbReference type="Gene3D" id="3.40.50.300">
    <property type="entry name" value="P-loop containing nucleotide triphosphate hydrolases"/>
    <property type="match status" value="2"/>
</dbReference>
<dbReference type="InterPro" id="IPR027417">
    <property type="entry name" value="P-loop_NTPase"/>
</dbReference>
<dbReference type="Pfam" id="PF12846">
    <property type="entry name" value="AAA_10"/>
    <property type="match status" value="1"/>
</dbReference>
<accession>K8EIX2</accession>
<sequence>MKLKSTKYKKATFPIEDYYQNFIFTEDEKIWVGYRLSKQDFPLNDIDFFKEYIEDGKGILSHYDLEYHFINISRDFDMNEQIQTTNNELVTGEFADIGKKYFERSGDILSDEVQMDEYVTYLFIQLDAIVEVVNPIEFWYLFKEKVGKKIRKMTGQESSTQVLLSSFIEKEKLLYLDLLDFKSVERTTEQDLERITYQQFHRSDSKVPTTSIHPIEMTEGIVSDEKGYLTIEQLEKTHYIASIPLIEVPTSIQGSAFIQDLQDMVSFPIDTHIRLRYKHEESDQKKVRRMRKRIFEQDKESDDIDAILDDDEVVLFGEERLHDLSVGLKNKSRRVCRTTIQFVISADSSDELDSRVRQMEQILDGTDYKIYRPLVDQLTLFNQSLIGSKYAYKNYELVLTTGYVADLGLDLNKSVGNGYGMPLGRVITSKKFKTVQEAISYSTNIVWFYPNLTKRFIPGSTHTNGNTLITGPPGMGKSVLVKYIFMWLTFLGQKILYVDPKNETQLFFKKALEKFGHIPEFVEMYKRINFMSLSDSEEFRGMLDPLIFLPREDAIQTARSVLNGLAETSKDVSTVADKKTIIIECIDEIMDSNQPKNLTRVIDLIQTKDNSLGAILKSFNIGLSKVLIGNDDSTAIGFENPINVLGIQGLKLPTKKERENTEVGLTSEQVSSTVIMDVITKLTNVFSTDKEEDAAIIYDEAKGLEDTPQGETSIDDNMRKGRANGTDIYQVTQAFVDADREDRKELISYKFSFRPKQLEARKKILQFFGMAESKKNLELIDSLVPGTCLFQDHKGRNQAIAIDVLFEEWLEAISSTKNDDAITKKALAMEKEKGV</sequence>
<dbReference type="InterPro" id="IPR016628">
    <property type="entry name" value="ATPase_SAG2001_prd"/>
</dbReference>
<dbReference type="InterPro" id="IPR051162">
    <property type="entry name" value="T4SS_component"/>
</dbReference>
<proteinExistence type="predicted"/>
<dbReference type="HOGENOM" id="CLU_017856_1_0_9"/>
<protein>
    <submittedName>
        <fullName evidence="2">EF0021</fullName>
    </submittedName>
</protein>
<organism evidence="2 3">
    <name type="scientific">Carnobacterium maltaromaticum LMA28</name>
    <dbReference type="NCBI Taxonomy" id="1234679"/>
    <lineage>
        <taxon>Bacteria</taxon>
        <taxon>Bacillati</taxon>
        <taxon>Bacillota</taxon>
        <taxon>Bacilli</taxon>
        <taxon>Lactobacillales</taxon>
        <taxon>Carnobacteriaceae</taxon>
        <taxon>Carnobacterium</taxon>
    </lineage>
</organism>
<gene>
    <name evidence="2" type="primary">ef0021</name>
    <name evidence="2" type="ORF">BN424_2353</name>
</gene>
<dbReference type="SMART" id="SM00382">
    <property type="entry name" value="AAA"/>
    <property type="match status" value="1"/>
</dbReference>
<dbReference type="RefSeq" id="WP_015076918.1">
    <property type="nucleotide sequence ID" value="NC_019425.2"/>
</dbReference>
<evidence type="ECO:0000313" key="3">
    <source>
        <dbReference type="Proteomes" id="UP000000212"/>
    </source>
</evidence>
<dbReference type="Proteomes" id="UP000000212">
    <property type="component" value="Chromosome"/>
</dbReference>
<dbReference type="OrthoDB" id="1647424at2"/>